<gene>
    <name evidence="5" type="ORF">S06H3_43973</name>
</gene>
<reference evidence="5" key="1">
    <citation type="journal article" date="2014" name="Front. Microbiol.">
        <title>High frequency of phylogenetically diverse reductive dehalogenase-homologous genes in deep subseafloor sedimentary metagenomes.</title>
        <authorList>
            <person name="Kawai M."/>
            <person name="Futagami T."/>
            <person name="Toyoda A."/>
            <person name="Takaki Y."/>
            <person name="Nishi S."/>
            <person name="Hori S."/>
            <person name="Arai W."/>
            <person name="Tsubouchi T."/>
            <person name="Morono Y."/>
            <person name="Uchiyama I."/>
            <person name="Ito T."/>
            <person name="Fujiyama A."/>
            <person name="Inagaki F."/>
            <person name="Takami H."/>
        </authorList>
    </citation>
    <scope>NUCLEOTIDE SEQUENCE</scope>
    <source>
        <strain evidence="5">Expedition CK06-06</strain>
    </source>
</reference>
<dbReference type="PANTHER" id="PTHR42659:SF2">
    <property type="entry name" value="XANTHINE DEHYDROGENASE SUBUNIT C-RELATED"/>
    <property type="match status" value="1"/>
</dbReference>
<evidence type="ECO:0000259" key="4">
    <source>
        <dbReference type="Pfam" id="PF03450"/>
    </source>
</evidence>
<feature type="non-terminal residue" evidence="5">
    <location>
        <position position="1"/>
    </location>
</feature>
<sequence>ALCSVAPTPTRARRAEEVLRGKKIDNGLIEQAAQVAAEEAKPRSRADYRRRMTRVLVREAINETWQKIK</sequence>
<accession>X1MX88</accession>
<keyword evidence="3" id="KW-0560">Oxidoreductase</keyword>
<dbReference type="PANTHER" id="PTHR42659">
    <property type="entry name" value="XANTHINE DEHYDROGENASE SUBUNIT C-RELATED"/>
    <property type="match status" value="1"/>
</dbReference>
<comment type="caution">
    <text evidence="5">The sequence shown here is derived from an EMBL/GenBank/DDBJ whole genome shotgun (WGS) entry which is preliminary data.</text>
</comment>
<keyword evidence="1" id="KW-0285">Flavoprotein</keyword>
<dbReference type="SUPFAM" id="SSF55447">
    <property type="entry name" value="CO dehydrogenase flavoprotein C-terminal domain-like"/>
    <property type="match status" value="1"/>
</dbReference>
<dbReference type="GO" id="GO:0016491">
    <property type="term" value="F:oxidoreductase activity"/>
    <property type="evidence" value="ECO:0007669"/>
    <property type="project" value="UniProtKB-KW"/>
</dbReference>
<dbReference type="InterPro" id="IPR051312">
    <property type="entry name" value="Diverse_Substr_Oxidored"/>
</dbReference>
<evidence type="ECO:0000256" key="3">
    <source>
        <dbReference type="ARBA" id="ARBA00023002"/>
    </source>
</evidence>
<dbReference type="InterPro" id="IPR005107">
    <property type="entry name" value="CO_DH_flav_C"/>
</dbReference>
<protein>
    <recommendedName>
        <fullName evidence="4">CO dehydrogenase flavoprotein C-terminal domain-containing protein</fullName>
    </recommendedName>
</protein>
<feature type="domain" description="CO dehydrogenase flavoprotein C-terminal" evidence="4">
    <location>
        <begin position="1"/>
        <end position="63"/>
    </location>
</feature>
<dbReference type="EMBL" id="BARV01027318">
    <property type="protein sequence ID" value="GAI35908.1"/>
    <property type="molecule type" value="Genomic_DNA"/>
</dbReference>
<organism evidence="5">
    <name type="scientific">marine sediment metagenome</name>
    <dbReference type="NCBI Taxonomy" id="412755"/>
    <lineage>
        <taxon>unclassified sequences</taxon>
        <taxon>metagenomes</taxon>
        <taxon>ecological metagenomes</taxon>
    </lineage>
</organism>
<keyword evidence="2" id="KW-0274">FAD</keyword>
<proteinExistence type="predicted"/>
<dbReference type="InterPro" id="IPR036683">
    <property type="entry name" value="CO_DH_flav_C_dom_sf"/>
</dbReference>
<evidence type="ECO:0000256" key="1">
    <source>
        <dbReference type="ARBA" id="ARBA00022630"/>
    </source>
</evidence>
<evidence type="ECO:0000313" key="5">
    <source>
        <dbReference type="EMBL" id="GAI35908.1"/>
    </source>
</evidence>
<dbReference type="Gene3D" id="3.30.390.50">
    <property type="entry name" value="CO dehydrogenase flavoprotein, C-terminal domain"/>
    <property type="match status" value="1"/>
</dbReference>
<evidence type="ECO:0000256" key="2">
    <source>
        <dbReference type="ARBA" id="ARBA00022827"/>
    </source>
</evidence>
<dbReference type="AlphaFoldDB" id="X1MX88"/>
<name>X1MX88_9ZZZZ</name>
<dbReference type="Pfam" id="PF03450">
    <property type="entry name" value="CO_deh_flav_C"/>
    <property type="match status" value="1"/>
</dbReference>